<feature type="chain" id="PRO_5040987990" evidence="1">
    <location>
        <begin position="21"/>
        <end position="232"/>
    </location>
</feature>
<evidence type="ECO:0000313" key="2">
    <source>
        <dbReference type="EMBL" id="KAJ5223114.1"/>
    </source>
</evidence>
<dbReference type="OrthoDB" id="3545468at2759"/>
<reference evidence="2" key="1">
    <citation type="submission" date="2022-11" db="EMBL/GenBank/DDBJ databases">
        <authorList>
            <person name="Petersen C."/>
        </authorList>
    </citation>
    <scope>NUCLEOTIDE SEQUENCE</scope>
    <source>
        <strain evidence="2">IBT 23319</strain>
    </source>
</reference>
<dbReference type="GeneID" id="81387439"/>
<reference evidence="2" key="2">
    <citation type="journal article" date="2023" name="IMA Fungus">
        <title>Comparative genomic study of the Penicillium genus elucidates a diverse pangenome and 15 lateral gene transfer events.</title>
        <authorList>
            <person name="Petersen C."/>
            <person name="Sorensen T."/>
            <person name="Nielsen M.R."/>
            <person name="Sondergaard T.E."/>
            <person name="Sorensen J.L."/>
            <person name="Fitzpatrick D.A."/>
            <person name="Frisvad J.C."/>
            <person name="Nielsen K.L."/>
        </authorList>
    </citation>
    <scope>NUCLEOTIDE SEQUENCE</scope>
    <source>
        <strain evidence="2">IBT 23319</strain>
    </source>
</reference>
<keyword evidence="1" id="KW-0732">Signal</keyword>
<dbReference type="EMBL" id="JAPQKT010000008">
    <property type="protein sequence ID" value="KAJ5223114.1"/>
    <property type="molecule type" value="Genomic_DNA"/>
</dbReference>
<comment type="caution">
    <text evidence="2">The sequence shown here is derived from an EMBL/GenBank/DDBJ whole genome shotgun (WGS) entry which is preliminary data.</text>
</comment>
<protein>
    <submittedName>
        <fullName evidence="2">Uncharacterized protein</fullName>
    </submittedName>
</protein>
<proteinExistence type="predicted"/>
<sequence>MLRASFVTAILLLAGVHVHAVPVQSPADQPRVDSDSAIAVEGCSALPNYNNATNIAGPWNIRTSRCRNGNDSQESCEIEGLAAGCDVTRSADEKGIERGSLTIVNNSPDTKNANTLLRCNGALHTFEAYVPSGAGALDWHAIGINKDPSTGQMEWGLGSQHSHPIQVYRQYIGSSPSGLILGSQGQTTWAARHSGSGLSSFNHKPFWFLRLLDSETAQWEDEYETHVRIDGS</sequence>
<name>A0A9W9THX8_PENCI</name>
<evidence type="ECO:0000256" key="1">
    <source>
        <dbReference type="SAM" id="SignalP"/>
    </source>
</evidence>
<keyword evidence="3" id="KW-1185">Reference proteome</keyword>
<dbReference type="AlphaFoldDB" id="A0A9W9THX8"/>
<organism evidence="2 3">
    <name type="scientific">Penicillium citrinum</name>
    <dbReference type="NCBI Taxonomy" id="5077"/>
    <lineage>
        <taxon>Eukaryota</taxon>
        <taxon>Fungi</taxon>
        <taxon>Dikarya</taxon>
        <taxon>Ascomycota</taxon>
        <taxon>Pezizomycotina</taxon>
        <taxon>Eurotiomycetes</taxon>
        <taxon>Eurotiomycetidae</taxon>
        <taxon>Eurotiales</taxon>
        <taxon>Aspergillaceae</taxon>
        <taxon>Penicillium</taxon>
    </lineage>
</organism>
<evidence type="ECO:0000313" key="3">
    <source>
        <dbReference type="Proteomes" id="UP001147733"/>
    </source>
</evidence>
<feature type="signal peptide" evidence="1">
    <location>
        <begin position="1"/>
        <end position="20"/>
    </location>
</feature>
<accession>A0A9W9THX8</accession>
<gene>
    <name evidence="2" type="ORF">N7469_009354</name>
</gene>
<dbReference type="Proteomes" id="UP001147733">
    <property type="component" value="Unassembled WGS sequence"/>
</dbReference>
<dbReference type="RefSeq" id="XP_056498037.1">
    <property type="nucleotide sequence ID" value="XM_056648272.1"/>
</dbReference>